<evidence type="ECO:0000313" key="6">
    <source>
        <dbReference type="EMBL" id="QQY02729.1"/>
    </source>
</evidence>
<dbReference type="EMBL" id="MT332357">
    <property type="protein sequence ID" value="QQY02729.1"/>
    <property type="molecule type" value="Genomic_DNA"/>
</dbReference>
<dbReference type="PRINTS" id="PR01847">
    <property type="entry name" value="VIRALFUSION"/>
</dbReference>
<accession>A0A0R8I9T1</accession>
<sequence>MEEGDGENLLAQPDDDTDSSTNGVYAAGAPTKESVEERLVSLLDSYKTITDCCRETGNRLDRLEKHLETLRRALLDLNKKIDIQTGYGSSRY</sequence>
<feature type="region of interest" description="Disordered" evidence="4">
    <location>
        <begin position="1"/>
        <end position="31"/>
    </location>
</feature>
<evidence type="ECO:0000256" key="2">
    <source>
        <dbReference type="ARBA" id="ARBA00022844"/>
    </source>
</evidence>
<proteinExistence type="predicted"/>
<dbReference type="GO" id="GO:0019031">
    <property type="term" value="C:viral envelope"/>
    <property type="evidence" value="ECO:0007669"/>
    <property type="project" value="InterPro"/>
</dbReference>
<dbReference type="GO" id="GO:0019064">
    <property type="term" value="P:fusion of virus membrane with host plasma membrane"/>
    <property type="evidence" value="ECO:0007669"/>
    <property type="project" value="InterPro"/>
</dbReference>
<comment type="subcellular location">
    <subcellularLocation>
        <location evidence="1">Virion</location>
    </subcellularLocation>
</comment>
<organismHost>
    <name type="scientific">Ovis aries</name>
    <name type="common">Sheep</name>
    <dbReference type="NCBI Taxonomy" id="9940"/>
</organismHost>
<evidence type="ECO:0000313" key="7">
    <source>
        <dbReference type="Proteomes" id="UP000110096"/>
    </source>
</evidence>
<evidence type="ECO:0000256" key="4">
    <source>
        <dbReference type="SAM" id="MobiDB-lite"/>
    </source>
</evidence>
<dbReference type="Pfam" id="PF02346">
    <property type="entry name" value="Vac_Fusion"/>
    <property type="match status" value="1"/>
</dbReference>
<organism evidence="5 7">
    <name type="scientific">Orf virus</name>
    <name type="common">ORFV</name>
    <dbReference type="NCBI Taxonomy" id="10258"/>
    <lineage>
        <taxon>Viruses</taxon>
        <taxon>Varidnaviria</taxon>
        <taxon>Bamfordvirae</taxon>
        <taxon>Nucleocytoviricota</taxon>
        <taxon>Pokkesviricetes</taxon>
        <taxon>Chitovirales</taxon>
        <taxon>Poxviridae</taxon>
        <taxon>Chordopoxvirinae</taxon>
        <taxon>Parapoxvirus</taxon>
        <taxon>Parapoxvirus orf</taxon>
    </lineage>
</organism>
<reference evidence="6" key="2">
    <citation type="submission" date="2020-04" db="EMBL/GenBank/DDBJ databases">
        <title>Molecular detection and first complete genome characterisation of Indian Orf virus.</title>
        <authorList>
            <person name="Nayak D."/>
            <person name="Sahu B.P."/>
        </authorList>
    </citation>
    <scope>NUCLEOTIDE SEQUENCE</scope>
    <source>
        <strain evidence="6">MP</strain>
    </source>
</reference>
<gene>
    <name evidence="5" type="primary">ORFV104</name>
</gene>
<dbReference type="EMBL" id="KP010354">
    <property type="protein sequence ID" value="AKU76725.1"/>
    <property type="molecule type" value="Genomic_DNA"/>
</dbReference>
<keyword evidence="3" id="KW-0175">Coiled coil</keyword>
<keyword evidence="2" id="KW-0946">Virion</keyword>
<protein>
    <submittedName>
        <fullName evidence="5">Viral fusion peptide</fullName>
    </submittedName>
</protein>
<dbReference type="Proteomes" id="UP000110096">
    <property type="component" value="Segment"/>
</dbReference>
<organismHost>
    <name type="scientific">Capra hircus</name>
    <name type="common">Goat</name>
    <dbReference type="NCBI Taxonomy" id="9925"/>
</organismHost>
<evidence type="ECO:0000256" key="1">
    <source>
        <dbReference type="ARBA" id="ARBA00004328"/>
    </source>
</evidence>
<dbReference type="Proteomes" id="UP000596388">
    <property type="component" value="Genome"/>
</dbReference>
<evidence type="ECO:0000313" key="5">
    <source>
        <dbReference type="EMBL" id="AKU76725.1"/>
    </source>
</evidence>
<name>A0A0R8I9T1_ORFV</name>
<evidence type="ECO:0000256" key="3">
    <source>
        <dbReference type="SAM" id="Coils"/>
    </source>
</evidence>
<feature type="coiled-coil region" evidence="3">
    <location>
        <begin position="53"/>
        <end position="80"/>
    </location>
</feature>
<organismHost>
    <name type="scientific">Homo sapiens</name>
    <name type="common">Human</name>
    <dbReference type="NCBI Taxonomy" id="9606"/>
</organismHost>
<reference evidence="5 7" key="1">
    <citation type="journal article" date="2015" name="Front. Microbiol.">
        <title>Genome analysis of orf virus isolates from goats in the Fujian Province of southern China.</title>
        <authorList>
            <person name="Chi X."/>
            <person name="Zeng X."/>
            <person name="Li W."/>
            <person name="Hao W."/>
            <person name="Li M."/>
            <person name="Huang X."/>
            <person name="Huang Y."/>
            <person name="Rock D.L."/>
            <person name="Luo S."/>
            <person name="Wang S."/>
        </authorList>
    </citation>
    <scope>NUCLEOTIDE SEQUENCE [LARGE SCALE GENOMIC DNA]</scope>
    <source>
        <strain evidence="5">GO</strain>
    </source>
</reference>
<dbReference type="InterPro" id="IPR003436">
    <property type="entry name" value="Chordopox_Fusion/A27"/>
</dbReference>